<evidence type="ECO:0000256" key="2">
    <source>
        <dbReference type="ARBA" id="ARBA00023128"/>
    </source>
</evidence>
<feature type="repeat" description="PPR" evidence="3">
    <location>
        <begin position="101"/>
        <end position="136"/>
    </location>
</feature>
<dbReference type="PANTHER" id="PTHR21393:SF0">
    <property type="entry name" value="SMALL RIBOSOMAL SUBUNIT PROTEIN MS27"/>
    <property type="match status" value="1"/>
</dbReference>
<feature type="region of interest" description="Disordered" evidence="4">
    <location>
        <begin position="254"/>
        <end position="274"/>
    </location>
</feature>
<accession>A0AA40LT28</accession>
<keyword evidence="6" id="KW-1185">Reference proteome</keyword>
<comment type="subcellular location">
    <subcellularLocation>
        <location evidence="1">Mitochondrion</location>
    </subcellularLocation>
</comment>
<evidence type="ECO:0008006" key="7">
    <source>
        <dbReference type="Google" id="ProtNLM"/>
    </source>
</evidence>
<dbReference type="PROSITE" id="PS51375">
    <property type="entry name" value="PPR"/>
    <property type="match status" value="1"/>
</dbReference>
<proteinExistence type="predicted"/>
<dbReference type="InterPro" id="IPR019266">
    <property type="entry name" value="Ribosomal_mS27"/>
</dbReference>
<comment type="caution">
    <text evidence="5">The sequence shown here is derived from an EMBL/GenBank/DDBJ whole genome shotgun (WGS) entry which is preliminary data.</text>
</comment>
<sequence length="376" mass="43072">MLLSRFRHSPNCWYLRDWTIHTWIRQCLKYGAQDKALYTLVNKGSQVSMAAPLSGLGPSKAGELGACLLRHQAFQKPPARWTGTQLHREKRKRVQYGIFPDNFTFNLLIDYFIKKENYQDALSVVFEVMMQEAFEVPSTQLLSLYVLYHCLAKKTDFTWEEERNFGASLLLPGLKQKNSVGLSSQLYGYALLGKVELQRGLRAVYHDMPLLWRPGYLDRALQVMEKVASSPEDGKLCREALDVLDRALQVLTAPAQESSEEQPQGGEDSQGPEELVEQLDMEETEQSKLPHYLERFKALHSQLQALGKVESESLLTLTTQLIKDQLPACEAEDIAAYEQKLQQWHQDLLYLIQREQEFREKAKQEHLARQAAKAAA</sequence>
<dbReference type="InterPro" id="IPR002885">
    <property type="entry name" value="PPR_rpt"/>
</dbReference>
<dbReference type="InterPro" id="IPR034913">
    <property type="entry name" value="mS27/PTCD2"/>
</dbReference>
<dbReference type="EMBL" id="JAULJE010000003">
    <property type="protein sequence ID" value="KAK1345196.1"/>
    <property type="molecule type" value="Genomic_DNA"/>
</dbReference>
<evidence type="ECO:0000313" key="5">
    <source>
        <dbReference type="EMBL" id="KAK1345196.1"/>
    </source>
</evidence>
<evidence type="ECO:0000256" key="4">
    <source>
        <dbReference type="SAM" id="MobiDB-lite"/>
    </source>
</evidence>
<feature type="compositionally biased region" description="Low complexity" evidence="4">
    <location>
        <begin position="254"/>
        <end position="269"/>
    </location>
</feature>
<reference evidence="5" key="1">
    <citation type="submission" date="2023-06" db="EMBL/GenBank/DDBJ databases">
        <title>Reference genome for the Northern bat (Eptesicus nilssonii), a most northern bat species.</title>
        <authorList>
            <person name="Laine V.N."/>
            <person name="Pulliainen A.T."/>
            <person name="Lilley T.M."/>
        </authorList>
    </citation>
    <scope>NUCLEOTIDE SEQUENCE</scope>
    <source>
        <strain evidence="5">BLF_Eptnil</strain>
        <tissue evidence="5">Kidney</tissue>
    </source>
</reference>
<dbReference type="PANTHER" id="PTHR21393">
    <property type="entry name" value="MITOCHONDRIAL 28S RIBOSOMAL PROTEIN S27"/>
    <property type="match status" value="1"/>
</dbReference>
<name>A0AA40LT28_CNENI</name>
<keyword evidence="2" id="KW-0496">Mitochondrion</keyword>
<protein>
    <recommendedName>
        <fullName evidence="7">Mitochondrial ribosomal protein S27</fullName>
    </recommendedName>
</protein>
<dbReference type="Proteomes" id="UP001177744">
    <property type="component" value="Unassembled WGS sequence"/>
</dbReference>
<dbReference type="AlphaFoldDB" id="A0AA40LT28"/>
<evidence type="ECO:0000256" key="1">
    <source>
        <dbReference type="ARBA" id="ARBA00004173"/>
    </source>
</evidence>
<gene>
    <name evidence="5" type="ORF">QTO34_013906</name>
</gene>
<evidence type="ECO:0000313" key="6">
    <source>
        <dbReference type="Proteomes" id="UP001177744"/>
    </source>
</evidence>
<dbReference type="GO" id="GO:0005739">
    <property type="term" value="C:mitochondrion"/>
    <property type="evidence" value="ECO:0007669"/>
    <property type="project" value="UniProtKB-SubCell"/>
</dbReference>
<dbReference type="Pfam" id="PF10037">
    <property type="entry name" value="MRP-S27"/>
    <property type="match status" value="2"/>
</dbReference>
<evidence type="ECO:0000256" key="3">
    <source>
        <dbReference type="PROSITE-ProRule" id="PRU00708"/>
    </source>
</evidence>
<organism evidence="5 6">
    <name type="scientific">Cnephaeus nilssonii</name>
    <name type="common">Northern bat</name>
    <name type="synonym">Eptesicus nilssonii</name>
    <dbReference type="NCBI Taxonomy" id="3371016"/>
    <lineage>
        <taxon>Eukaryota</taxon>
        <taxon>Metazoa</taxon>
        <taxon>Chordata</taxon>
        <taxon>Craniata</taxon>
        <taxon>Vertebrata</taxon>
        <taxon>Euteleostomi</taxon>
        <taxon>Mammalia</taxon>
        <taxon>Eutheria</taxon>
        <taxon>Laurasiatheria</taxon>
        <taxon>Chiroptera</taxon>
        <taxon>Yangochiroptera</taxon>
        <taxon>Vespertilionidae</taxon>
        <taxon>Cnephaeus</taxon>
    </lineage>
</organism>